<sequence length="97" mass="10557">MPGRGLIVFEGTLAMADVQFGSSPTFPIGMSPHLWWPDDRAWCVATDIDLMTTYLGASGDCVDAVLASTDVEALRASVDQQVTWNGDTINPLPPYRR</sequence>
<evidence type="ECO:0000313" key="1">
    <source>
        <dbReference type="EMBL" id="MBJ8339550.1"/>
    </source>
</evidence>
<comment type="caution">
    <text evidence="1">The sequence shown here is derived from an EMBL/GenBank/DDBJ whole genome shotgun (WGS) entry which is preliminary data.</text>
</comment>
<dbReference type="EMBL" id="JAEMNV010000003">
    <property type="protein sequence ID" value="MBJ8339550.1"/>
    <property type="molecule type" value="Genomic_DNA"/>
</dbReference>
<proteinExistence type="predicted"/>
<protein>
    <submittedName>
        <fullName evidence="1">Uncharacterized protein</fullName>
    </submittedName>
</protein>
<organism evidence="1 2">
    <name type="scientific">Antrihabitans stalagmiti</name>
    <dbReference type="NCBI Taxonomy" id="2799499"/>
    <lineage>
        <taxon>Bacteria</taxon>
        <taxon>Bacillati</taxon>
        <taxon>Actinomycetota</taxon>
        <taxon>Actinomycetes</taxon>
        <taxon>Mycobacteriales</taxon>
        <taxon>Nocardiaceae</taxon>
        <taxon>Antrihabitans</taxon>
    </lineage>
</organism>
<keyword evidence="2" id="KW-1185">Reference proteome</keyword>
<gene>
    <name evidence="1" type="ORF">JGU71_11700</name>
</gene>
<reference evidence="1" key="1">
    <citation type="submission" date="2020-12" db="EMBL/GenBank/DDBJ databases">
        <title>Antrihabitans popcorni sp. nov. and Antrihabitans auranticaus sp. nov., isolated from a larva cave.</title>
        <authorList>
            <person name="Lee S.D."/>
            <person name="Kim I.S."/>
        </authorList>
    </citation>
    <scope>NUCLEOTIDE SEQUENCE</scope>
    <source>
        <strain evidence="1">YC3-6</strain>
    </source>
</reference>
<evidence type="ECO:0000313" key="2">
    <source>
        <dbReference type="Proteomes" id="UP000655868"/>
    </source>
</evidence>
<dbReference type="Proteomes" id="UP000655868">
    <property type="component" value="Unassembled WGS sequence"/>
</dbReference>
<accession>A0A934NQP6</accession>
<dbReference type="AlphaFoldDB" id="A0A934NQP6"/>
<name>A0A934NQP6_9NOCA</name>